<feature type="compositionally biased region" description="Pro residues" evidence="1">
    <location>
        <begin position="89"/>
        <end position="100"/>
    </location>
</feature>
<dbReference type="EMBL" id="JASCZI010211811">
    <property type="protein sequence ID" value="MED6196874.1"/>
    <property type="molecule type" value="Genomic_DNA"/>
</dbReference>
<dbReference type="Proteomes" id="UP001341840">
    <property type="component" value="Unassembled WGS sequence"/>
</dbReference>
<comment type="caution">
    <text evidence="2">The sequence shown here is derived from an EMBL/GenBank/DDBJ whole genome shotgun (WGS) entry which is preliminary data.</text>
</comment>
<evidence type="ECO:0000256" key="1">
    <source>
        <dbReference type="SAM" id="MobiDB-lite"/>
    </source>
</evidence>
<keyword evidence="3" id="KW-1185">Reference proteome</keyword>
<sequence>MHEKIRGENSGPGRARSAGRTSPAGRGEPAPTQPRMVHRWSTGGEDIIAQTVFIPHASSKQADAVHDEEYAIPPAPDPPASDTPAADIPLPPLPGKPPPCGTGGHIHPRGNCQ</sequence>
<gene>
    <name evidence="2" type="ORF">PIB30_051350</name>
</gene>
<accession>A0ABU6XH08</accession>
<evidence type="ECO:0000313" key="3">
    <source>
        <dbReference type="Proteomes" id="UP001341840"/>
    </source>
</evidence>
<organism evidence="2 3">
    <name type="scientific">Stylosanthes scabra</name>
    <dbReference type="NCBI Taxonomy" id="79078"/>
    <lineage>
        <taxon>Eukaryota</taxon>
        <taxon>Viridiplantae</taxon>
        <taxon>Streptophyta</taxon>
        <taxon>Embryophyta</taxon>
        <taxon>Tracheophyta</taxon>
        <taxon>Spermatophyta</taxon>
        <taxon>Magnoliopsida</taxon>
        <taxon>eudicotyledons</taxon>
        <taxon>Gunneridae</taxon>
        <taxon>Pentapetalae</taxon>
        <taxon>rosids</taxon>
        <taxon>fabids</taxon>
        <taxon>Fabales</taxon>
        <taxon>Fabaceae</taxon>
        <taxon>Papilionoideae</taxon>
        <taxon>50 kb inversion clade</taxon>
        <taxon>dalbergioids sensu lato</taxon>
        <taxon>Dalbergieae</taxon>
        <taxon>Pterocarpus clade</taxon>
        <taxon>Stylosanthes</taxon>
    </lineage>
</organism>
<feature type="region of interest" description="Disordered" evidence="1">
    <location>
        <begin position="1"/>
        <end position="38"/>
    </location>
</feature>
<proteinExistence type="predicted"/>
<protein>
    <submittedName>
        <fullName evidence="2">Uncharacterized protein</fullName>
    </submittedName>
</protein>
<reference evidence="2 3" key="1">
    <citation type="journal article" date="2023" name="Plants (Basel)">
        <title>Bridging the Gap: Combining Genomics and Transcriptomics Approaches to Understand Stylosanthes scabra, an Orphan Legume from the Brazilian Caatinga.</title>
        <authorList>
            <person name="Ferreira-Neto J.R.C."/>
            <person name="da Silva M.D."/>
            <person name="Binneck E."/>
            <person name="de Melo N.F."/>
            <person name="da Silva R.H."/>
            <person name="de Melo A.L.T.M."/>
            <person name="Pandolfi V."/>
            <person name="Bustamante F.O."/>
            <person name="Brasileiro-Vidal A.C."/>
            <person name="Benko-Iseppon A.M."/>
        </authorList>
    </citation>
    <scope>NUCLEOTIDE SEQUENCE [LARGE SCALE GENOMIC DNA]</scope>
    <source>
        <tissue evidence="2">Leaves</tissue>
    </source>
</reference>
<feature type="region of interest" description="Disordered" evidence="1">
    <location>
        <begin position="58"/>
        <end position="113"/>
    </location>
</feature>
<name>A0ABU6XH08_9FABA</name>
<evidence type="ECO:0000313" key="2">
    <source>
        <dbReference type="EMBL" id="MED6196874.1"/>
    </source>
</evidence>